<proteinExistence type="predicted"/>
<evidence type="ECO:0000313" key="14">
    <source>
        <dbReference type="EMBL" id="ALL12408.1"/>
    </source>
</evidence>
<dbReference type="Pfam" id="PF00691">
    <property type="entry name" value="OmpA"/>
    <property type="match status" value="1"/>
</dbReference>
<dbReference type="Gene3D" id="2.40.160.20">
    <property type="match status" value="1"/>
</dbReference>
<dbReference type="InterPro" id="IPR006664">
    <property type="entry name" value="OMP_bac"/>
</dbReference>
<dbReference type="OrthoDB" id="189250at2"/>
<keyword evidence="2" id="KW-0813">Transport</keyword>
<feature type="region of interest" description="Disordered" evidence="11">
    <location>
        <begin position="259"/>
        <end position="289"/>
    </location>
</feature>
<dbReference type="SUPFAM" id="SSF103088">
    <property type="entry name" value="OmpA-like"/>
    <property type="match status" value="1"/>
</dbReference>
<keyword evidence="5 12" id="KW-0732">Signal</keyword>
<dbReference type="Pfam" id="PF13505">
    <property type="entry name" value="OMP_b-brl"/>
    <property type="match status" value="1"/>
</dbReference>
<dbReference type="STRING" id="69395.AQ619_03005"/>
<name>A0A0P0NWI7_9CAUL</name>
<accession>A0A0P0NWI7</accession>
<dbReference type="InterPro" id="IPR036737">
    <property type="entry name" value="OmpA-like_sf"/>
</dbReference>
<keyword evidence="15" id="KW-1185">Reference proteome</keyword>
<evidence type="ECO:0000256" key="1">
    <source>
        <dbReference type="ARBA" id="ARBA00004571"/>
    </source>
</evidence>
<dbReference type="PANTHER" id="PTHR30329">
    <property type="entry name" value="STATOR ELEMENT OF FLAGELLAR MOTOR COMPLEX"/>
    <property type="match status" value="1"/>
</dbReference>
<protein>
    <recommendedName>
        <fullName evidence="13">OmpA-like domain-containing protein</fullName>
    </recommendedName>
</protein>
<evidence type="ECO:0000256" key="6">
    <source>
        <dbReference type="ARBA" id="ARBA00023065"/>
    </source>
</evidence>
<evidence type="ECO:0000313" key="15">
    <source>
        <dbReference type="Proteomes" id="UP000056905"/>
    </source>
</evidence>
<evidence type="ECO:0000259" key="13">
    <source>
        <dbReference type="PROSITE" id="PS51123"/>
    </source>
</evidence>
<evidence type="ECO:0000256" key="2">
    <source>
        <dbReference type="ARBA" id="ARBA00022448"/>
    </source>
</evidence>
<comment type="subcellular location">
    <subcellularLocation>
        <location evidence="1">Cell outer membrane</location>
        <topology evidence="1">Multi-pass membrane protein</topology>
    </subcellularLocation>
</comment>
<gene>
    <name evidence="14" type="ORF">AQ619_03005</name>
</gene>
<evidence type="ECO:0000256" key="9">
    <source>
        <dbReference type="ARBA" id="ARBA00023237"/>
    </source>
</evidence>
<keyword evidence="4" id="KW-0812">Transmembrane</keyword>
<keyword evidence="8 10" id="KW-0472">Membrane</keyword>
<evidence type="ECO:0000256" key="11">
    <source>
        <dbReference type="SAM" id="MobiDB-lite"/>
    </source>
</evidence>
<sequence length="403" mass="42330">MRLQLLAGVAAVALGAVSGASAQSATSGWFVAGDAGYHMPKDVKATSSKGYNWDFSQKEDWAAFGRLGYKFSPSWRVEAEYGYRGADIDGVRGSGLAGAQPIGLCTAGPIRTASSPKCGEPNGEMRATTLMANLVYDLMPDSALHPFIGAGAGVAWVHNKVYGQLSGVPVGGAPFQNASFDDVDQAFAYQGLLGLAWDFAPNWSLDLTGRYLATKDLKWGQVTQNAGPGVGSITDTGIYSGKYKDTSVTLGVRYTFGAPPPPPMAPEQPPMAPPAPPPEPPAPPPPPPAPIYEAREFVVYFPFDQFVLTPEAQAVVQQAADYARSGSATRLTITGHTDTSGSDRYNARLSERRAKAVADGLVGQGIASTAVAVDWKGESAPAVATADGVKEPLNRRSTISINF</sequence>
<dbReference type="Gene3D" id="3.30.1330.60">
    <property type="entry name" value="OmpA-like domain"/>
    <property type="match status" value="1"/>
</dbReference>
<evidence type="ECO:0000256" key="4">
    <source>
        <dbReference type="ARBA" id="ARBA00022692"/>
    </source>
</evidence>
<dbReference type="GO" id="GO:0046930">
    <property type="term" value="C:pore complex"/>
    <property type="evidence" value="ECO:0007669"/>
    <property type="project" value="UniProtKB-KW"/>
</dbReference>
<keyword evidence="7" id="KW-0626">Porin</keyword>
<dbReference type="EMBL" id="CP013002">
    <property type="protein sequence ID" value="ALL12408.1"/>
    <property type="molecule type" value="Genomic_DNA"/>
</dbReference>
<keyword evidence="6" id="KW-0406">Ion transport</keyword>
<dbReference type="RefSeq" id="WP_062144053.1">
    <property type="nucleotide sequence ID" value="NZ_CP013002.1"/>
</dbReference>
<dbReference type="CDD" id="cd07185">
    <property type="entry name" value="OmpA_C-like"/>
    <property type="match status" value="1"/>
</dbReference>
<organism evidence="14 15">
    <name type="scientific">Caulobacter henricii</name>
    <dbReference type="NCBI Taxonomy" id="69395"/>
    <lineage>
        <taxon>Bacteria</taxon>
        <taxon>Pseudomonadati</taxon>
        <taxon>Pseudomonadota</taxon>
        <taxon>Alphaproteobacteria</taxon>
        <taxon>Caulobacterales</taxon>
        <taxon>Caulobacteraceae</taxon>
        <taxon>Caulobacter</taxon>
    </lineage>
</organism>
<evidence type="ECO:0000256" key="12">
    <source>
        <dbReference type="SAM" id="SignalP"/>
    </source>
</evidence>
<dbReference type="InterPro" id="IPR011250">
    <property type="entry name" value="OMP/PagP_B-barrel"/>
</dbReference>
<dbReference type="PRINTS" id="PR01021">
    <property type="entry name" value="OMPADOMAIN"/>
</dbReference>
<dbReference type="InterPro" id="IPR050330">
    <property type="entry name" value="Bact_OuterMem_StrucFunc"/>
</dbReference>
<dbReference type="PROSITE" id="PS51123">
    <property type="entry name" value="OMPA_2"/>
    <property type="match status" value="1"/>
</dbReference>
<evidence type="ECO:0000256" key="7">
    <source>
        <dbReference type="ARBA" id="ARBA00023114"/>
    </source>
</evidence>
<dbReference type="InterPro" id="IPR006690">
    <property type="entry name" value="OMPA-like_CS"/>
</dbReference>
<dbReference type="GO" id="GO:0015288">
    <property type="term" value="F:porin activity"/>
    <property type="evidence" value="ECO:0007669"/>
    <property type="project" value="UniProtKB-KW"/>
</dbReference>
<dbReference type="GO" id="GO:0006811">
    <property type="term" value="P:monoatomic ion transport"/>
    <property type="evidence" value="ECO:0007669"/>
    <property type="project" value="UniProtKB-KW"/>
</dbReference>
<feature type="chain" id="PRO_5006052417" description="OmpA-like domain-containing protein" evidence="12">
    <location>
        <begin position="23"/>
        <end position="403"/>
    </location>
</feature>
<dbReference type="SUPFAM" id="SSF56925">
    <property type="entry name" value="OMPA-like"/>
    <property type="match status" value="1"/>
</dbReference>
<dbReference type="InterPro" id="IPR006665">
    <property type="entry name" value="OmpA-like"/>
</dbReference>
<dbReference type="InterPro" id="IPR027385">
    <property type="entry name" value="Beta-barrel_OMP"/>
</dbReference>
<evidence type="ECO:0000256" key="5">
    <source>
        <dbReference type="ARBA" id="ARBA00022729"/>
    </source>
</evidence>
<evidence type="ECO:0000256" key="3">
    <source>
        <dbReference type="ARBA" id="ARBA00022452"/>
    </source>
</evidence>
<dbReference type="GO" id="GO:0009279">
    <property type="term" value="C:cell outer membrane"/>
    <property type="evidence" value="ECO:0007669"/>
    <property type="project" value="UniProtKB-SubCell"/>
</dbReference>
<evidence type="ECO:0000256" key="8">
    <source>
        <dbReference type="ARBA" id="ARBA00023136"/>
    </source>
</evidence>
<feature type="domain" description="OmpA-like" evidence="13">
    <location>
        <begin position="288"/>
        <end position="403"/>
    </location>
</feature>
<dbReference type="KEGG" id="chq:AQ619_03005"/>
<dbReference type="PANTHER" id="PTHR30329:SF21">
    <property type="entry name" value="LIPOPROTEIN YIAD-RELATED"/>
    <property type="match status" value="1"/>
</dbReference>
<reference evidence="14 15" key="1">
    <citation type="submission" date="2015-10" db="EMBL/GenBank/DDBJ databases">
        <title>Conservation of the essential genome among Caulobacter and Brevundimonas species.</title>
        <authorList>
            <person name="Scott D."/>
            <person name="Ely B."/>
        </authorList>
    </citation>
    <scope>NUCLEOTIDE SEQUENCE [LARGE SCALE GENOMIC DNA]</scope>
    <source>
        <strain evidence="14 15">CB4</strain>
    </source>
</reference>
<keyword evidence="3" id="KW-1134">Transmembrane beta strand</keyword>
<evidence type="ECO:0000256" key="10">
    <source>
        <dbReference type="PROSITE-ProRule" id="PRU00473"/>
    </source>
</evidence>
<dbReference type="PROSITE" id="PS01068">
    <property type="entry name" value="OMPA_1"/>
    <property type="match status" value="1"/>
</dbReference>
<dbReference type="AlphaFoldDB" id="A0A0P0NWI7"/>
<keyword evidence="9" id="KW-0998">Cell outer membrane</keyword>
<dbReference type="Proteomes" id="UP000056905">
    <property type="component" value="Chromosome"/>
</dbReference>
<feature type="signal peptide" evidence="12">
    <location>
        <begin position="1"/>
        <end position="22"/>
    </location>
</feature>